<dbReference type="InterPro" id="IPR004307">
    <property type="entry name" value="TspO_MBR"/>
</dbReference>
<dbReference type="InterPro" id="IPR038330">
    <property type="entry name" value="TspO/MBR-related_sf"/>
</dbReference>
<dbReference type="Gene3D" id="1.20.1260.100">
    <property type="entry name" value="TspO/MBR protein"/>
    <property type="match status" value="1"/>
</dbReference>
<dbReference type="Pfam" id="PF03073">
    <property type="entry name" value="TspO_MBR"/>
    <property type="match status" value="1"/>
</dbReference>
<feature type="transmembrane region" description="Helical" evidence="6">
    <location>
        <begin position="88"/>
        <end position="107"/>
    </location>
</feature>
<evidence type="ECO:0000256" key="2">
    <source>
        <dbReference type="ARBA" id="ARBA00007524"/>
    </source>
</evidence>
<dbReference type="GO" id="GO:0033013">
    <property type="term" value="P:tetrapyrrole metabolic process"/>
    <property type="evidence" value="ECO:0007669"/>
    <property type="project" value="UniProtKB-ARBA"/>
</dbReference>
<dbReference type="PIRSF" id="PIRSF005859">
    <property type="entry name" value="PBR"/>
    <property type="match status" value="1"/>
</dbReference>
<proteinExistence type="inferred from homology"/>
<keyword evidence="5 6" id="KW-0472">Membrane</keyword>
<dbReference type="CDD" id="cd15904">
    <property type="entry name" value="TSPO_MBR"/>
    <property type="match status" value="1"/>
</dbReference>
<keyword evidence="3 6" id="KW-0812">Transmembrane</keyword>
<evidence type="ECO:0000256" key="6">
    <source>
        <dbReference type="SAM" id="Phobius"/>
    </source>
</evidence>
<gene>
    <name evidence="7" type="ORF">ASZ90_014327</name>
</gene>
<evidence type="ECO:0000256" key="3">
    <source>
        <dbReference type="ARBA" id="ARBA00022692"/>
    </source>
</evidence>
<feature type="transmembrane region" description="Helical" evidence="6">
    <location>
        <begin position="141"/>
        <end position="161"/>
    </location>
</feature>
<comment type="similarity">
    <text evidence="2">Belongs to the TspO/BZRP family.</text>
</comment>
<feature type="transmembrane region" description="Helical" evidence="6">
    <location>
        <begin position="12"/>
        <end position="36"/>
    </location>
</feature>
<dbReference type="PANTHER" id="PTHR10057:SF0">
    <property type="entry name" value="TRANSLOCATOR PROTEIN"/>
    <property type="match status" value="1"/>
</dbReference>
<dbReference type="PANTHER" id="PTHR10057">
    <property type="entry name" value="PERIPHERAL-TYPE BENZODIAZEPINE RECEPTOR"/>
    <property type="match status" value="1"/>
</dbReference>
<keyword evidence="4 6" id="KW-1133">Transmembrane helix</keyword>
<dbReference type="FunFam" id="1.20.1260.100:FF:000001">
    <property type="entry name" value="translocator protein 2"/>
    <property type="match status" value="1"/>
</dbReference>
<organism evidence="7">
    <name type="scientific">hydrocarbon metagenome</name>
    <dbReference type="NCBI Taxonomy" id="938273"/>
    <lineage>
        <taxon>unclassified sequences</taxon>
        <taxon>metagenomes</taxon>
        <taxon>ecological metagenomes</taxon>
    </lineage>
</organism>
<evidence type="ECO:0000313" key="7">
    <source>
        <dbReference type="EMBL" id="KUG15996.1"/>
    </source>
</evidence>
<sequence>MEEAMKNMGKNDILKLILCIIICQAVGSSGSVFTNMSVKTWYPTLVKPWFAPPDGLIPVVWIILFTLMGISLFLVWREGLDRPEVKAAIYIFALQFVFNIAWSGAFFGLRSPYYGLIVIVLLWLMILLTIFKFWQVSRNAALLLVPYILWVSFAMALNYNIMVLNP</sequence>
<evidence type="ECO:0000256" key="1">
    <source>
        <dbReference type="ARBA" id="ARBA00004141"/>
    </source>
</evidence>
<reference evidence="7" key="1">
    <citation type="journal article" date="2015" name="Proc. Natl. Acad. Sci. U.S.A.">
        <title>Networks of energetic and metabolic interactions define dynamics in microbial communities.</title>
        <authorList>
            <person name="Embree M."/>
            <person name="Liu J.K."/>
            <person name="Al-Bassam M.M."/>
            <person name="Zengler K."/>
        </authorList>
    </citation>
    <scope>NUCLEOTIDE SEQUENCE</scope>
</reference>
<accession>A0A0W8F566</accession>
<comment type="subcellular location">
    <subcellularLocation>
        <location evidence="1">Membrane</location>
        <topology evidence="1">Multi-pass membrane protein</topology>
    </subcellularLocation>
</comment>
<dbReference type="EMBL" id="LNQE01001517">
    <property type="protein sequence ID" value="KUG15996.1"/>
    <property type="molecule type" value="Genomic_DNA"/>
</dbReference>
<dbReference type="AlphaFoldDB" id="A0A0W8F566"/>
<feature type="transmembrane region" description="Helical" evidence="6">
    <location>
        <begin position="113"/>
        <end position="134"/>
    </location>
</feature>
<evidence type="ECO:0000256" key="4">
    <source>
        <dbReference type="ARBA" id="ARBA00022989"/>
    </source>
</evidence>
<evidence type="ECO:0000256" key="5">
    <source>
        <dbReference type="ARBA" id="ARBA00023136"/>
    </source>
</evidence>
<name>A0A0W8F566_9ZZZZ</name>
<feature type="transmembrane region" description="Helical" evidence="6">
    <location>
        <begin position="56"/>
        <end position="76"/>
    </location>
</feature>
<comment type="caution">
    <text evidence="7">The sequence shown here is derived from an EMBL/GenBank/DDBJ whole genome shotgun (WGS) entry which is preliminary data.</text>
</comment>
<keyword evidence="7" id="KW-0675">Receptor</keyword>
<protein>
    <submittedName>
        <fullName evidence="7">Benzodiazepine receptor tspo</fullName>
    </submittedName>
</protein>
<dbReference type="GO" id="GO:0016020">
    <property type="term" value="C:membrane"/>
    <property type="evidence" value="ECO:0007669"/>
    <property type="project" value="UniProtKB-SubCell"/>
</dbReference>